<feature type="transmembrane region" description="Helical" evidence="6">
    <location>
        <begin position="259"/>
        <end position="281"/>
    </location>
</feature>
<dbReference type="GO" id="GO:0022857">
    <property type="term" value="F:transmembrane transporter activity"/>
    <property type="evidence" value="ECO:0007669"/>
    <property type="project" value="InterPro"/>
</dbReference>
<keyword evidence="3 6" id="KW-0812">Transmembrane</keyword>
<dbReference type="RefSeq" id="WP_206573873.1">
    <property type="nucleotide sequence ID" value="NZ_JAFKCV010000005.1"/>
</dbReference>
<dbReference type="InterPro" id="IPR036259">
    <property type="entry name" value="MFS_trans_sf"/>
</dbReference>
<dbReference type="Pfam" id="PF07690">
    <property type="entry name" value="MFS_1"/>
    <property type="match status" value="1"/>
</dbReference>
<feature type="transmembrane region" description="Helical" evidence="6">
    <location>
        <begin position="20"/>
        <end position="44"/>
    </location>
</feature>
<accession>A0A939IMX4</accession>
<reference evidence="7" key="1">
    <citation type="submission" date="2021-03" db="EMBL/GenBank/DDBJ databases">
        <title>novel species isolated from a fishpond in China.</title>
        <authorList>
            <person name="Lu H."/>
            <person name="Cai Z."/>
        </authorList>
    </citation>
    <scope>NUCLEOTIDE SEQUENCE</scope>
    <source>
        <strain evidence="7">JCM 30855</strain>
    </source>
</reference>
<proteinExistence type="predicted"/>
<evidence type="ECO:0000256" key="4">
    <source>
        <dbReference type="ARBA" id="ARBA00022989"/>
    </source>
</evidence>
<name>A0A939IMX4_9ALTE</name>
<evidence type="ECO:0000256" key="6">
    <source>
        <dbReference type="SAM" id="Phobius"/>
    </source>
</evidence>
<dbReference type="Proteomes" id="UP000664654">
    <property type="component" value="Unassembled WGS sequence"/>
</dbReference>
<feature type="transmembrane region" description="Helical" evidence="6">
    <location>
        <begin position="227"/>
        <end position="247"/>
    </location>
</feature>
<evidence type="ECO:0000256" key="1">
    <source>
        <dbReference type="ARBA" id="ARBA00004651"/>
    </source>
</evidence>
<dbReference type="EMBL" id="JAFKCV010000005">
    <property type="protein sequence ID" value="MBN7825763.1"/>
    <property type="molecule type" value="Genomic_DNA"/>
</dbReference>
<keyword evidence="5 6" id="KW-0472">Membrane</keyword>
<dbReference type="InterPro" id="IPR011701">
    <property type="entry name" value="MFS"/>
</dbReference>
<protein>
    <submittedName>
        <fullName evidence="7">MFS transporter</fullName>
    </submittedName>
</protein>
<evidence type="ECO:0000256" key="3">
    <source>
        <dbReference type="ARBA" id="ARBA00022692"/>
    </source>
</evidence>
<keyword evidence="2" id="KW-1003">Cell membrane</keyword>
<feature type="transmembrane region" description="Helical" evidence="6">
    <location>
        <begin position="80"/>
        <end position="100"/>
    </location>
</feature>
<evidence type="ECO:0000256" key="2">
    <source>
        <dbReference type="ARBA" id="ARBA00022475"/>
    </source>
</evidence>
<feature type="transmembrane region" description="Helical" evidence="6">
    <location>
        <begin position="315"/>
        <end position="334"/>
    </location>
</feature>
<feature type="transmembrane region" description="Helical" evidence="6">
    <location>
        <begin position="172"/>
        <end position="193"/>
    </location>
</feature>
<sequence length="402" mass="42310">MRELPLAFSRLRLPVLARYVLAAVLARTATGGSAVAVILLANAYGASGKAAGILAACLTMPHLLGPLFGRWLDRVADARLLIAATALIYAVFFPLAVQAFAWPSPWLIAFSLLICGTCSSFLMGGLSTQLAPLVGADKALRRRAMSWDTISYGIGLTLGPMLIALLCERYSIPVAVTLLTTLPLFAAVAILSFPKGVSKTPQHHAAIPSVKQVVALFGASHALRKTLLMTSAAAFSVAALPVLAVYLSESWHSDKQNGAYLVTSYGVGSLCGSLLLMFRPLMADALLLLRKHGGLLLAALVLLTLSSSYNAGLFSYWLCGVINACFFAATLAARSEYAPEGSAAQVYMWVAAAKIGAASLGALAAGYWVDASVRLPLVLSASVLALTLLLCFWRRPVLAAQS</sequence>
<dbReference type="AlphaFoldDB" id="A0A939IMX4"/>
<keyword evidence="8" id="KW-1185">Reference proteome</keyword>
<feature type="transmembrane region" description="Helical" evidence="6">
    <location>
        <begin position="147"/>
        <end position="166"/>
    </location>
</feature>
<feature type="transmembrane region" description="Helical" evidence="6">
    <location>
        <begin position="346"/>
        <end position="369"/>
    </location>
</feature>
<feature type="transmembrane region" description="Helical" evidence="6">
    <location>
        <begin position="106"/>
        <end position="126"/>
    </location>
</feature>
<evidence type="ECO:0000256" key="5">
    <source>
        <dbReference type="ARBA" id="ARBA00023136"/>
    </source>
</evidence>
<gene>
    <name evidence="7" type="ORF">J0A66_11055</name>
</gene>
<dbReference type="SUPFAM" id="SSF103473">
    <property type="entry name" value="MFS general substrate transporter"/>
    <property type="match status" value="1"/>
</dbReference>
<comment type="subcellular location">
    <subcellularLocation>
        <location evidence="1">Cell membrane</location>
        <topology evidence="1">Multi-pass membrane protein</topology>
    </subcellularLocation>
</comment>
<feature type="transmembrane region" description="Helical" evidence="6">
    <location>
        <begin position="293"/>
        <end position="309"/>
    </location>
</feature>
<feature type="transmembrane region" description="Helical" evidence="6">
    <location>
        <begin position="375"/>
        <end position="393"/>
    </location>
</feature>
<dbReference type="PANTHER" id="PTHR23513">
    <property type="entry name" value="INTEGRAL MEMBRANE EFFLUX PROTEIN-RELATED"/>
    <property type="match status" value="1"/>
</dbReference>
<evidence type="ECO:0000313" key="7">
    <source>
        <dbReference type="EMBL" id="MBN7825763.1"/>
    </source>
</evidence>
<organism evidence="7 8">
    <name type="scientific">Bowmanella dokdonensis</name>
    <dbReference type="NCBI Taxonomy" id="751969"/>
    <lineage>
        <taxon>Bacteria</taxon>
        <taxon>Pseudomonadati</taxon>
        <taxon>Pseudomonadota</taxon>
        <taxon>Gammaproteobacteria</taxon>
        <taxon>Alteromonadales</taxon>
        <taxon>Alteromonadaceae</taxon>
        <taxon>Bowmanella</taxon>
    </lineage>
</organism>
<evidence type="ECO:0000313" key="8">
    <source>
        <dbReference type="Proteomes" id="UP000664654"/>
    </source>
</evidence>
<keyword evidence="4 6" id="KW-1133">Transmembrane helix</keyword>
<dbReference type="Gene3D" id="1.20.1250.20">
    <property type="entry name" value="MFS general substrate transporter like domains"/>
    <property type="match status" value="2"/>
</dbReference>
<dbReference type="PANTHER" id="PTHR23513:SF11">
    <property type="entry name" value="STAPHYLOFERRIN A TRANSPORTER"/>
    <property type="match status" value="1"/>
</dbReference>
<dbReference type="GO" id="GO:0005886">
    <property type="term" value="C:plasma membrane"/>
    <property type="evidence" value="ECO:0007669"/>
    <property type="project" value="UniProtKB-SubCell"/>
</dbReference>
<comment type="caution">
    <text evidence="7">The sequence shown here is derived from an EMBL/GenBank/DDBJ whole genome shotgun (WGS) entry which is preliminary data.</text>
</comment>
<feature type="transmembrane region" description="Helical" evidence="6">
    <location>
        <begin position="50"/>
        <end position="68"/>
    </location>
</feature>